<dbReference type="PROSITE" id="PS50893">
    <property type="entry name" value="ABC_TRANSPORTER_2"/>
    <property type="match status" value="1"/>
</dbReference>
<dbReference type="GO" id="GO:0005886">
    <property type="term" value="C:plasma membrane"/>
    <property type="evidence" value="ECO:0007669"/>
    <property type="project" value="TreeGrafter"/>
</dbReference>
<keyword evidence="6" id="KW-1185">Reference proteome</keyword>
<organism evidence="5 6">
    <name type="scientific">Amnibacterium setariae</name>
    <dbReference type="NCBI Taxonomy" id="2306585"/>
    <lineage>
        <taxon>Bacteria</taxon>
        <taxon>Bacillati</taxon>
        <taxon>Actinomycetota</taxon>
        <taxon>Actinomycetes</taxon>
        <taxon>Micrococcales</taxon>
        <taxon>Microbacteriaceae</taxon>
        <taxon>Amnibacterium</taxon>
    </lineage>
</organism>
<dbReference type="InterPro" id="IPR015854">
    <property type="entry name" value="ABC_transpr_LolD-like"/>
</dbReference>
<dbReference type="SUPFAM" id="SSF52540">
    <property type="entry name" value="P-loop containing nucleoside triphosphate hydrolases"/>
    <property type="match status" value="1"/>
</dbReference>
<dbReference type="InterPro" id="IPR017911">
    <property type="entry name" value="MacB-like_ATP-bd"/>
</dbReference>
<dbReference type="GO" id="GO:0098796">
    <property type="term" value="C:membrane protein complex"/>
    <property type="evidence" value="ECO:0007669"/>
    <property type="project" value="UniProtKB-ARBA"/>
</dbReference>
<dbReference type="PANTHER" id="PTHR24220:SF86">
    <property type="entry name" value="ABC TRANSPORTER ABCH.1"/>
    <property type="match status" value="1"/>
</dbReference>
<evidence type="ECO:0000256" key="3">
    <source>
        <dbReference type="ARBA" id="ARBA00022840"/>
    </source>
</evidence>
<reference evidence="6" key="1">
    <citation type="submission" date="2018-09" db="EMBL/GenBank/DDBJ databases">
        <authorList>
            <person name="Kim I."/>
        </authorList>
    </citation>
    <scope>NUCLEOTIDE SEQUENCE [LARGE SCALE GENOMIC DNA]</scope>
    <source>
        <strain evidence="6">DD4a</strain>
    </source>
</reference>
<evidence type="ECO:0000313" key="6">
    <source>
        <dbReference type="Proteomes" id="UP000265742"/>
    </source>
</evidence>
<dbReference type="InterPro" id="IPR003593">
    <property type="entry name" value="AAA+_ATPase"/>
</dbReference>
<dbReference type="GO" id="GO:0016887">
    <property type="term" value="F:ATP hydrolysis activity"/>
    <property type="evidence" value="ECO:0007669"/>
    <property type="project" value="InterPro"/>
</dbReference>
<dbReference type="SMART" id="SM00382">
    <property type="entry name" value="AAA"/>
    <property type="match status" value="1"/>
</dbReference>
<evidence type="ECO:0000313" key="5">
    <source>
        <dbReference type="EMBL" id="RIX27867.1"/>
    </source>
</evidence>
<evidence type="ECO:0000256" key="2">
    <source>
        <dbReference type="ARBA" id="ARBA00022741"/>
    </source>
</evidence>
<evidence type="ECO:0000256" key="1">
    <source>
        <dbReference type="ARBA" id="ARBA00022448"/>
    </source>
</evidence>
<dbReference type="Gene3D" id="3.40.50.300">
    <property type="entry name" value="P-loop containing nucleotide triphosphate hydrolases"/>
    <property type="match status" value="1"/>
</dbReference>
<dbReference type="Proteomes" id="UP000265742">
    <property type="component" value="Unassembled WGS sequence"/>
</dbReference>
<feature type="domain" description="ABC transporter" evidence="4">
    <location>
        <begin position="6"/>
        <end position="229"/>
    </location>
</feature>
<dbReference type="GO" id="GO:0005524">
    <property type="term" value="F:ATP binding"/>
    <property type="evidence" value="ECO:0007669"/>
    <property type="project" value="UniProtKB-KW"/>
</dbReference>
<comment type="caution">
    <text evidence="5">The sequence shown here is derived from an EMBL/GenBank/DDBJ whole genome shotgun (WGS) entry which is preliminary data.</text>
</comment>
<keyword evidence="3 5" id="KW-0067">ATP-binding</keyword>
<protein>
    <submittedName>
        <fullName evidence="5">ABC transporter ATP-binding protein</fullName>
    </submittedName>
</protein>
<dbReference type="CDD" id="cd03255">
    <property type="entry name" value="ABC_MJ0796_LolCDE_FtsE"/>
    <property type="match status" value="1"/>
</dbReference>
<keyword evidence="1" id="KW-0813">Transport</keyword>
<dbReference type="OrthoDB" id="9778572at2"/>
<dbReference type="InterPro" id="IPR027417">
    <property type="entry name" value="P-loop_NTPase"/>
</dbReference>
<gene>
    <name evidence="5" type="ORF">D1781_10055</name>
</gene>
<dbReference type="Pfam" id="PF00005">
    <property type="entry name" value="ABC_tran"/>
    <property type="match status" value="1"/>
</dbReference>
<dbReference type="GO" id="GO:0022857">
    <property type="term" value="F:transmembrane transporter activity"/>
    <property type="evidence" value="ECO:0007669"/>
    <property type="project" value="TreeGrafter"/>
</dbReference>
<dbReference type="AlphaFoldDB" id="A0A3A1U210"/>
<accession>A0A3A1U210</accession>
<sequence length="229" mass="24059">MTGPVVRLTDVRREYAVGDTTTVALDGVSLSIEPGEFVAIVGPSGSGKSTLMNLVGCLDRPTAGTVEVAGEDVGRLGDDALTRLRGDAIGFVFQQFQLLPQTSALDNVAAPLLYRGERVKTARAKAAEVLAALGLGDRLEHDRTMLSGGQQQRVAIARAVVTEPALVLADEPTGALDSRSGAAVLELLESMNAEGRTIVLITHDASIAERAHRRVAIRDGRLLEAKVAA</sequence>
<dbReference type="PROSITE" id="PS00211">
    <property type="entry name" value="ABC_TRANSPORTER_1"/>
    <property type="match status" value="1"/>
</dbReference>
<name>A0A3A1U210_9MICO</name>
<keyword evidence="2" id="KW-0547">Nucleotide-binding</keyword>
<dbReference type="EMBL" id="QXTG01000002">
    <property type="protein sequence ID" value="RIX27867.1"/>
    <property type="molecule type" value="Genomic_DNA"/>
</dbReference>
<dbReference type="FunFam" id="3.40.50.300:FF:000032">
    <property type="entry name" value="Export ABC transporter ATP-binding protein"/>
    <property type="match status" value="1"/>
</dbReference>
<dbReference type="PANTHER" id="PTHR24220">
    <property type="entry name" value="IMPORT ATP-BINDING PROTEIN"/>
    <property type="match status" value="1"/>
</dbReference>
<evidence type="ECO:0000259" key="4">
    <source>
        <dbReference type="PROSITE" id="PS50893"/>
    </source>
</evidence>
<proteinExistence type="predicted"/>
<dbReference type="InterPro" id="IPR003439">
    <property type="entry name" value="ABC_transporter-like_ATP-bd"/>
</dbReference>
<dbReference type="InterPro" id="IPR017871">
    <property type="entry name" value="ABC_transporter-like_CS"/>
</dbReference>